<gene>
    <name evidence="1" type="ORF">MNBD_BACTEROID07-101</name>
</gene>
<dbReference type="Gene3D" id="3.30.420.250">
    <property type="match status" value="1"/>
</dbReference>
<dbReference type="AlphaFoldDB" id="A0A3B0UEA6"/>
<sequence length="161" mass="19098">MPYSIKPHTSYLDKSFKTSHTRSYIMAMQINMHGLAFSIYNPDKNKFVGLQYYLFDMKKEPADFPQVFDLILNEYPWFAFPYMDFYCLIQNSFSTLIPLPLFKSEHKNLYLGFNHPFQENHRIVFDELKNTGSANVYYLPNPLAEKVKEFWPNAHIAHYSS</sequence>
<organism evidence="1">
    <name type="scientific">hydrothermal vent metagenome</name>
    <dbReference type="NCBI Taxonomy" id="652676"/>
    <lineage>
        <taxon>unclassified sequences</taxon>
        <taxon>metagenomes</taxon>
        <taxon>ecological metagenomes</taxon>
    </lineage>
</organism>
<name>A0A3B0UEA6_9ZZZZ</name>
<dbReference type="Pfam" id="PF12864">
    <property type="entry name" value="DUF3822"/>
    <property type="match status" value="1"/>
</dbReference>
<dbReference type="EMBL" id="UOET01000351">
    <property type="protein sequence ID" value="VAW29335.1"/>
    <property type="molecule type" value="Genomic_DNA"/>
</dbReference>
<dbReference type="CDD" id="cd24013">
    <property type="entry name" value="ASKHA_ATPase_BT3980-like"/>
    <property type="match status" value="1"/>
</dbReference>
<dbReference type="InterPro" id="IPR024213">
    <property type="entry name" value="DUF3822"/>
</dbReference>
<feature type="non-terminal residue" evidence="1">
    <location>
        <position position="161"/>
    </location>
</feature>
<reference evidence="1" key="1">
    <citation type="submission" date="2018-06" db="EMBL/GenBank/DDBJ databases">
        <authorList>
            <person name="Zhirakovskaya E."/>
        </authorList>
    </citation>
    <scope>NUCLEOTIDE SEQUENCE</scope>
</reference>
<proteinExistence type="predicted"/>
<accession>A0A3B0UEA6</accession>
<evidence type="ECO:0000313" key="1">
    <source>
        <dbReference type="EMBL" id="VAW29335.1"/>
    </source>
</evidence>
<protein>
    <submittedName>
        <fullName evidence="1">Uncharacterized protein</fullName>
    </submittedName>
</protein>